<organism evidence="1 2">
    <name type="scientific">Lactuca sativa</name>
    <name type="common">Garden lettuce</name>
    <dbReference type="NCBI Taxonomy" id="4236"/>
    <lineage>
        <taxon>Eukaryota</taxon>
        <taxon>Viridiplantae</taxon>
        <taxon>Streptophyta</taxon>
        <taxon>Embryophyta</taxon>
        <taxon>Tracheophyta</taxon>
        <taxon>Spermatophyta</taxon>
        <taxon>Magnoliopsida</taxon>
        <taxon>eudicotyledons</taxon>
        <taxon>Gunneridae</taxon>
        <taxon>Pentapetalae</taxon>
        <taxon>asterids</taxon>
        <taxon>campanulids</taxon>
        <taxon>Asterales</taxon>
        <taxon>Asteraceae</taxon>
        <taxon>Cichorioideae</taxon>
        <taxon>Cichorieae</taxon>
        <taxon>Lactucinae</taxon>
        <taxon>Lactuca</taxon>
    </lineage>
</organism>
<dbReference type="Proteomes" id="UP000235145">
    <property type="component" value="Unassembled WGS sequence"/>
</dbReference>
<keyword evidence="2" id="KW-1185">Reference proteome</keyword>
<gene>
    <name evidence="1" type="ORF">LSAT_V11C100041540</name>
</gene>
<accession>A0A9R1WJB8</accession>
<name>A0A9R1WJB8_LACSA</name>
<proteinExistence type="predicted"/>
<evidence type="ECO:0000313" key="2">
    <source>
        <dbReference type="Proteomes" id="UP000235145"/>
    </source>
</evidence>
<comment type="caution">
    <text evidence="1">The sequence shown here is derived from an EMBL/GenBank/DDBJ whole genome shotgun (WGS) entry which is preliminary data.</text>
</comment>
<dbReference type="EMBL" id="NBSK02000001">
    <property type="protein sequence ID" value="KAJ0226486.1"/>
    <property type="molecule type" value="Genomic_DNA"/>
</dbReference>
<protein>
    <submittedName>
        <fullName evidence="1">Uncharacterized protein</fullName>
    </submittedName>
</protein>
<reference evidence="1 2" key="1">
    <citation type="journal article" date="2017" name="Nat. Commun.">
        <title>Genome assembly with in vitro proximity ligation data and whole-genome triplication in lettuce.</title>
        <authorList>
            <person name="Reyes-Chin-Wo S."/>
            <person name="Wang Z."/>
            <person name="Yang X."/>
            <person name="Kozik A."/>
            <person name="Arikit S."/>
            <person name="Song C."/>
            <person name="Xia L."/>
            <person name="Froenicke L."/>
            <person name="Lavelle D.O."/>
            <person name="Truco M.J."/>
            <person name="Xia R."/>
            <person name="Zhu S."/>
            <person name="Xu C."/>
            <person name="Xu H."/>
            <person name="Xu X."/>
            <person name="Cox K."/>
            <person name="Korf I."/>
            <person name="Meyers B.C."/>
            <person name="Michelmore R.W."/>
        </authorList>
    </citation>
    <scope>NUCLEOTIDE SEQUENCE [LARGE SCALE GENOMIC DNA]</scope>
    <source>
        <strain evidence="2">cv. Salinas</strain>
        <tissue evidence="1">Seedlings</tissue>
    </source>
</reference>
<sequence length="259" mass="28769">MPISLSIRPMVTSTLLCPVLLHAVGVLGFPVTLKLERSFPTNHGVELKQHTKRDGLRHRRILHKYYYPNVVVGFGVLGTYDPFDVGDLSSQGIAPNSFSRCPSGGDGGMILVFGTPIMPDLVFTPLVKSAVLGFPVTLKLERSVPTNHGVELKQHTERDGLRHRRILHKYFDPNLVVGFGVLGKYYPFSCSVSFMISWALLGFKGHYFVIGPSFGQAHYGKDKMDLVIRCVSEGFSNFASEHLVTYPLAEVLPLLRERA</sequence>
<dbReference type="AlphaFoldDB" id="A0A9R1WJB8"/>
<evidence type="ECO:0000313" key="1">
    <source>
        <dbReference type="EMBL" id="KAJ0226486.1"/>
    </source>
</evidence>